<evidence type="ECO:0000256" key="1">
    <source>
        <dbReference type="ARBA" id="ARBA00000085"/>
    </source>
</evidence>
<evidence type="ECO:0000256" key="6">
    <source>
        <dbReference type="PROSITE-ProRule" id="PRU00169"/>
    </source>
</evidence>
<evidence type="ECO:0000259" key="9">
    <source>
        <dbReference type="PROSITE" id="PS50110"/>
    </source>
</evidence>
<feature type="region of interest" description="Disordered" evidence="7">
    <location>
        <begin position="15"/>
        <end position="35"/>
    </location>
</feature>
<dbReference type="GO" id="GO:0005886">
    <property type="term" value="C:plasma membrane"/>
    <property type="evidence" value="ECO:0007669"/>
    <property type="project" value="TreeGrafter"/>
</dbReference>
<evidence type="ECO:0000256" key="4">
    <source>
        <dbReference type="ARBA" id="ARBA00022679"/>
    </source>
</evidence>
<dbReference type="InterPro" id="IPR005467">
    <property type="entry name" value="His_kinase_dom"/>
</dbReference>
<dbReference type="InterPro" id="IPR011006">
    <property type="entry name" value="CheY-like_superfamily"/>
</dbReference>
<dbReference type="InterPro" id="IPR003594">
    <property type="entry name" value="HATPase_dom"/>
</dbReference>
<dbReference type="EC" id="2.7.13.3" evidence="2"/>
<dbReference type="Pfam" id="PF02518">
    <property type="entry name" value="HATPase_c"/>
    <property type="match status" value="1"/>
</dbReference>
<evidence type="ECO:0000256" key="7">
    <source>
        <dbReference type="SAM" id="MobiDB-lite"/>
    </source>
</evidence>
<keyword evidence="3 6" id="KW-0597">Phosphoprotein</keyword>
<dbReference type="SUPFAM" id="SSF55874">
    <property type="entry name" value="ATPase domain of HSP90 chaperone/DNA topoisomerase II/histidine kinase"/>
    <property type="match status" value="1"/>
</dbReference>
<evidence type="ECO:0000313" key="11">
    <source>
        <dbReference type="Proteomes" id="UP000324767"/>
    </source>
</evidence>
<dbReference type="GO" id="GO:0000155">
    <property type="term" value="F:phosphorelay sensor kinase activity"/>
    <property type="evidence" value="ECO:0007669"/>
    <property type="project" value="InterPro"/>
</dbReference>
<dbReference type="InterPro" id="IPR036097">
    <property type="entry name" value="HisK_dim/P_sf"/>
</dbReference>
<dbReference type="PANTHER" id="PTHR43047">
    <property type="entry name" value="TWO-COMPONENT HISTIDINE PROTEIN KINASE"/>
    <property type="match status" value="1"/>
</dbReference>
<dbReference type="FunFam" id="1.10.287.130:FF:000100">
    <property type="entry name" value="Sensor histidine kinase/response regulator"/>
    <property type="match status" value="1"/>
</dbReference>
<comment type="caution">
    <text evidence="10">The sequence shown here is derived from an EMBL/GenBank/DDBJ whole genome shotgun (WGS) entry which is preliminary data.</text>
</comment>
<name>A0A5M8Q4N4_9LECA</name>
<feature type="compositionally biased region" description="Low complexity" evidence="7">
    <location>
        <begin position="652"/>
        <end position="663"/>
    </location>
</feature>
<dbReference type="SMART" id="SM00448">
    <property type="entry name" value="REC"/>
    <property type="match status" value="1"/>
</dbReference>
<dbReference type="Gene3D" id="3.40.50.2300">
    <property type="match status" value="1"/>
</dbReference>
<dbReference type="PROSITE" id="PS50109">
    <property type="entry name" value="HIS_KIN"/>
    <property type="match status" value="1"/>
</dbReference>
<dbReference type="SUPFAM" id="SSF52172">
    <property type="entry name" value="CheY-like"/>
    <property type="match status" value="1"/>
</dbReference>
<dbReference type="CDD" id="cd17546">
    <property type="entry name" value="REC_hyHK_CKI1_RcsC-like"/>
    <property type="match status" value="1"/>
</dbReference>
<protein>
    <recommendedName>
        <fullName evidence="2">histidine kinase</fullName>
        <ecNumber evidence="2">2.7.13.3</ecNumber>
    </recommendedName>
</protein>
<dbReference type="PROSITE" id="PS50110">
    <property type="entry name" value="RESPONSE_REGULATORY"/>
    <property type="match status" value="1"/>
</dbReference>
<dbReference type="InterPro" id="IPR004358">
    <property type="entry name" value="Sig_transdc_His_kin-like_C"/>
</dbReference>
<dbReference type="OrthoDB" id="60033at2759"/>
<keyword evidence="4" id="KW-0808">Transferase</keyword>
<gene>
    <name evidence="10" type="ORF">FRX48_00758</name>
</gene>
<dbReference type="InterPro" id="IPR001789">
    <property type="entry name" value="Sig_transdc_resp-reg_receiver"/>
</dbReference>
<dbReference type="CDD" id="cd00082">
    <property type="entry name" value="HisKA"/>
    <property type="match status" value="1"/>
</dbReference>
<dbReference type="SUPFAM" id="SSF47384">
    <property type="entry name" value="Homodimeric domain of signal transducing histidine kinase"/>
    <property type="match status" value="1"/>
</dbReference>
<dbReference type="Gene3D" id="3.30.565.10">
    <property type="entry name" value="Histidine kinase-like ATPase, C-terminal domain"/>
    <property type="match status" value="1"/>
</dbReference>
<evidence type="ECO:0000259" key="8">
    <source>
        <dbReference type="PROSITE" id="PS50109"/>
    </source>
</evidence>
<feature type="domain" description="Histidine kinase" evidence="8">
    <location>
        <begin position="528"/>
        <end position="647"/>
    </location>
</feature>
<sequence length="902" mass="99224">MKASARGLGREELQGRKTLCVSGPTPGVAAHDGDEGYRETVQRHYDVAENNAAERIIALKAGLKDASTENFWSDLMEGMASITGAQYAFVAKRILVDDNDSAVEMPPIGEPGSCLVAVALFYNDGRQIKDLHRDYRYLAYGAPCSHMKHDKVFLVPGGLQDFITDNPNKLPFPADAYLGLPLFSEGKCFAHFGLMWTEEGLEKRTLGWGYLEMLLHALEDMIEHRVVQGQSFAKSAKAQKLPQVIPQAAITVSQSLKPYARSLSHELRTPMQGVVGMLDVMHATVQESLECQSDARVREVFKTLRENIEVVQDSSRRAVEAADNVVHAYDLNMQIPDSPVPPRDDEGVESQPVSAAAGKRPNILIEGNDIPINPHKRRRSASSDWTYRVSAKHRLIDVAASSPSREISPHTTEIRSAVEDYGEFSANSIGQETNNSLDVAESHTRHSDSAKTMEVDSAAMPGVRQTKIRELLHVIINESLRVGGRPDSAIAEDTDRGEVIEVRARSSKGDASTKFIEWSVDPCVPDTILADERDLAKLVSCVFLNAIKFTETGKITLTATLSPKSRFIVIVIKDTGPGIPQDFIPYLFQPFSREDDSLTRQKDGLGLGLLVAKGLARRIGGDLVCVRSDTVGSQRGTEFELRVPISPADVCSRPSTPSRTTTPAHGSLFAPTVTSPRDQPASPLDCRRASRTATPTNAKPSDPAAMVKASSPLLPSSLSRRNSLSQFSMRRASVKNAPTFDRHLAQKYPLTFLVAEDNKINRKLLVSMLSKLGYVNVYEAFDGAEAVRQMALDRNARGEREIDVVLMDLWMPGMDGYEATEKILAMHKYRRDGLSMSENENGREQVVKRVTVLAVSADVTDEALERAKAVGMEGFMTKPYKLKDLERLIVEYCTTETGSDGI</sequence>
<dbReference type="Gene3D" id="1.10.287.130">
    <property type="match status" value="1"/>
</dbReference>
<evidence type="ECO:0000256" key="3">
    <source>
        <dbReference type="ARBA" id="ARBA00022553"/>
    </source>
</evidence>
<dbReference type="Proteomes" id="UP000324767">
    <property type="component" value="Unassembled WGS sequence"/>
</dbReference>
<dbReference type="Pfam" id="PF00072">
    <property type="entry name" value="Response_reg"/>
    <property type="match status" value="1"/>
</dbReference>
<proteinExistence type="predicted"/>
<accession>A0A5M8Q4N4</accession>
<feature type="modified residue" description="4-aspartylphosphate" evidence="6">
    <location>
        <position position="808"/>
    </location>
</feature>
<dbReference type="PANTHER" id="PTHR43047:SF2">
    <property type="entry name" value="HISTIDINE KINASE M7"/>
    <property type="match status" value="1"/>
</dbReference>
<keyword evidence="5 10" id="KW-0418">Kinase</keyword>
<feature type="domain" description="Response regulatory" evidence="9">
    <location>
        <begin position="751"/>
        <end position="893"/>
    </location>
</feature>
<evidence type="ECO:0000313" key="10">
    <source>
        <dbReference type="EMBL" id="KAA6416039.1"/>
    </source>
</evidence>
<dbReference type="EMBL" id="VXIT01000001">
    <property type="protein sequence ID" value="KAA6416039.1"/>
    <property type="molecule type" value="Genomic_DNA"/>
</dbReference>
<reference evidence="10 11" key="1">
    <citation type="submission" date="2019-09" db="EMBL/GenBank/DDBJ databases">
        <title>The hologenome of the rock-dwelling lichen Lasallia pustulata.</title>
        <authorList>
            <person name="Greshake Tzovaras B."/>
            <person name="Segers F."/>
            <person name="Bicker A."/>
            <person name="Dal Grande F."/>
            <person name="Otte J."/>
            <person name="Hankeln T."/>
            <person name="Schmitt I."/>
            <person name="Ebersberger I."/>
        </authorList>
    </citation>
    <scope>NUCLEOTIDE SEQUENCE [LARGE SCALE GENOMIC DNA]</scope>
    <source>
        <strain evidence="10">A1-1</strain>
    </source>
</reference>
<evidence type="ECO:0000256" key="5">
    <source>
        <dbReference type="ARBA" id="ARBA00022777"/>
    </source>
</evidence>
<feature type="region of interest" description="Disordered" evidence="7">
    <location>
        <begin position="335"/>
        <end position="360"/>
    </location>
</feature>
<dbReference type="GO" id="GO:0009927">
    <property type="term" value="F:histidine phosphotransfer kinase activity"/>
    <property type="evidence" value="ECO:0007669"/>
    <property type="project" value="TreeGrafter"/>
</dbReference>
<dbReference type="SMART" id="SM00387">
    <property type="entry name" value="HATPase_c"/>
    <property type="match status" value="1"/>
</dbReference>
<comment type="catalytic activity">
    <reaction evidence="1">
        <text>ATP + protein L-histidine = ADP + protein N-phospho-L-histidine.</text>
        <dbReference type="EC" id="2.7.13.3"/>
    </reaction>
</comment>
<dbReference type="InterPro" id="IPR003661">
    <property type="entry name" value="HisK_dim/P_dom"/>
</dbReference>
<organism evidence="10 11">
    <name type="scientific">Lasallia pustulata</name>
    <dbReference type="NCBI Taxonomy" id="136370"/>
    <lineage>
        <taxon>Eukaryota</taxon>
        <taxon>Fungi</taxon>
        <taxon>Dikarya</taxon>
        <taxon>Ascomycota</taxon>
        <taxon>Pezizomycotina</taxon>
        <taxon>Lecanoromycetes</taxon>
        <taxon>OSLEUM clade</taxon>
        <taxon>Umbilicariomycetidae</taxon>
        <taxon>Umbilicariales</taxon>
        <taxon>Umbilicariaceae</taxon>
        <taxon>Lasallia</taxon>
    </lineage>
</organism>
<dbReference type="InterPro" id="IPR036890">
    <property type="entry name" value="HATPase_C_sf"/>
</dbReference>
<evidence type="ECO:0000256" key="2">
    <source>
        <dbReference type="ARBA" id="ARBA00012438"/>
    </source>
</evidence>
<dbReference type="AlphaFoldDB" id="A0A5M8Q4N4"/>
<feature type="region of interest" description="Disordered" evidence="7">
    <location>
        <begin position="647"/>
        <end position="718"/>
    </location>
</feature>
<dbReference type="PRINTS" id="PR00344">
    <property type="entry name" value="BCTRLSENSOR"/>
</dbReference>